<dbReference type="SUPFAM" id="SSF46785">
    <property type="entry name" value="Winged helix' DNA-binding domain"/>
    <property type="match status" value="1"/>
</dbReference>
<name>A0A6J5A9S8_9BURK</name>
<dbReference type="EMBL" id="CADIJR010000023">
    <property type="protein sequence ID" value="CAB3650091.1"/>
    <property type="molecule type" value="Genomic_DNA"/>
</dbReference>
<gene>
    <name evidence="1" type="ORF">LMG26845_02742</name>
</gene>
<sequence>MTPDAIDACLAWHGGYVGLRFQLDDVLATHHGIDLDDFALLHRLADARGEPVSLATLAAALGASRSALLRRLRPLEKTGLVSGAGAAAGYRVALRPAGLRLLRVAGENVVDRWTRAAAQSAPLTAPTGLPGAGAA</sequence>
<dbReference type="AlphaFoldDB" id="A0A6J5A9S8"/>
<reference evidence="1 2" key="1">
    <citation type="submission" date="2020-04" db="EMBL/GenBank/DDBJ databases">
        <authorList>
            <person name="De Canck E."/>
        </authorList>
    </citation>
    <scope>NUCLEOTIDE SEQUENCE [LARGE SCALE GENOMIC DNA]</scope>
    <source>
        <strain evidence="1 2">LMG 26845</strain>
    </source>
</reference>
<accession>A0A6J5A9S8</accession>
<keyword evidence="2" id="KW-1185">Reference proteome</keyword>
<dbReference type="Proteomes" id="UP000507979">
    <property type="component" value="Unassembled WGS sequence"/>
</dbReference>
<evidence type="ECO:0000313" key="2">
    <source>
        <dbReference type="Proteomes" id="UP000507979"/>
    </source>
</evidence>
<protein>
    <recommendedName>
        <fullName evidence="3">HTH marR-type domain-containing protein</fullName>
    </recommendedName>
</protein>
<dbReference type="InterPro" id="IPR036390">
    <property type="entry name" value="WH_DNA-bd_sf"/>
</dbReference>
<evidence type="ECO:0008006" key="3">
    <source>
        <dbReference type="Google" id="ProtNLM"/>
    </source>
</evidence>
<dbReference type="Gene3D" id="1.10.10.10">
    <property type="entry name" value="Winged helix-like DNA-binding domain superfamily/Winged helix DNA-binding domain"/>
    <property type="match status" value="1"/>
</dbReference>
<proteinExistence type="predicted"/>
<dbReference type="GeneID" id="92898603"/>
<evidence type="ECO:0000313" key="1">
    <source>
        <dbReference type="EMBL" id="CAB3650091.1"/>
    </source>
</evidence>
<dbReference type="Pfam" id="PF12840">
    <property type="entry name" value="HTH_20"/>
    <property type="match status" value="1"/>
</dbReference>
<organism evidence="1 2">
    <name type="scientific">Achromobacter insuavis</name>
    <dbReference type="NCBI Taxonomy" id="1287735"/>
    <lineage>
        <taxon>Bacteria</taxon>
        <taxon>Pseudomonadati</taxon>
        <taxon>Pseudomonadota</taxon>
        <taxon>Betaproteobacteria</taxon>
        <taxon>Burkholderiales</taxon>
        <taxon>Alcaligenaceae</taxon>
        <taxon>Achromobacter</taxon>
    </lineage>
</organism>
<dbReference type="RefSeq" id="WP_054428755.1">
    <property type="nucleotide sequence ID" value="NZ_CADIJR010000023.1"/>
</dbReference>
<dbReference type="InterPro" id="IPR036388">
    <property type="entry name" value="WH-like_DNA-bd_sf"/>
</dbReference>